<evidence type="ECO:0000256" key="1">
    <source>
        <dbReference type="ARBA" id="ARBA00004173"/>
    </source>
</evidence>
<evidence type="ECO:0000313" key="12">
    <source>
        <dbReference type="EMBL" id="KOF67939.1"/>
    </source>
</evidence>
<dbReference type="Pfam" id="PF21392">
    <property type="entry name" value="COQ9_N"/>
    <property type="match status" value="1"/>
</dbReference>
<evidence type="ECO:0000256" key="2">
    <source>
        <dbReference type="ARBA" id="ARBA00004749"/>
    </source>
</evidence>
<dbReference type="NCBIfam" id="TIGR02396">
    <property type="entry name" value="diverge_rpsU"/>
    <property type="match status" value="1"/>
</dbReference>
<keyword evidence="7 8" id="KW-0496">Mitochondrion</keyword>
<dbReference type="STRING" id="37653.A0A0L8FTC7"/>
<organism evidence="12">
    <name type="scientific">Octopus bimaculoides</name>
    <name type="common">California two-spotted octopus</name>
    <dbReference type="NCBI Taxonomy" id="37653"/>
    <lineage>
        <taxon>Eukaryota</taxon>
        <taxon>Metazoa</taxon>
        <taxon>Spiralia</taxon>
        <taxon>Lophotrochozoa</taxon>
        <taxon>Mollusca</taxon>
        <taxon>Cephalopoda</taxon>
        <taxon>Coleoidea</taxon>
        <taxon>Octopodiformes</taxon>
        <taxon>Octopoda</taxon>
        <taxon>Incirrata</taxon>
        <taxon>Octopodidae</taxon>
        <taxon>Octopus</taxon>
    </lineage>
</organism>
<proteinExistence type="inferred from homology"/>
<evidence type="ECO:0000259" key="10">
    <source>
        <dbReference type="Pfam" id="PF08511"/>
    </source>
</evidence>
<dbReference type="InterPro" id="IPR012762">
    <property type="entry name" value="Ubiq_biosynth_COQ9"/>
</dbReference>
<dbReference type="OMA" id="IELIIYW"/>
<keyword evidence="6 8" id="KW-0446">Lipid-binding</keyword>
<evidence type="ECO:0000259" key="11">
    <source>
        <dbReference type="Pfam" id="PF21392"/>
    </source>
</evidence>
<dbReference type="Pfam" id="PF08511">
    <property type="entry name" value="COQ9"/>
    <property type="match status" value="1"/>
</dbReference>
<evidence type="ECO:0000256" key="4">
    <source>
        <dbReference type="ARBA" id="ARBA00022688"/>
    </source>
</evidence>
<dbReference type="OrthoDB" id="619536at2759"/>
<comment type="pathway">
    <text evidence="2 8">Cofactor biosynthesis; ubiquinone biosynthesis.</text>
</comment>
<sequence>MDPGSVQLHGTLGKCLQLYPWANQSLVSRFGRSSGGIVSCHATRTFSTDDGHSKEQSTTPNESGSNDSHDKESPSDEDIKQKILAASLQFVQVHGFSRKALIDGAETVGYPSVSHGMFPKGGADLVNYFYQDCNKKLAENLEKKCKEMDESSKPSTRVFIQNAVEDRLMMLTPHIEQWPQAMALQALPQNACQSWCNLLQLVDDIWFYAGDKSTDFNWYTKRLTLAALYKSSEIYMLQDKSEDFENTLKFVNNRFDDVKCLGQSMKNCQMVTKSIGENLWGLSLMARNIMGINSRAR</sequence>
<dbReference type="EMBL" id="KQ426686">
    <property type="protein sequence ID" value="KOF67939.1"/>
    <property type="molecule type" value="Genomic_DNA"/>
</dbReference>
<feature type="domain" description="Ubiquinone biosynthesis protein COQ9 HTH" evidence="11">
    <location>
        <begin position="77"/>
        <end position="106"/>
    </location>
</feature>
<dbReference type="InterPro" id="IPR013718">
    <property type="entry name" value="COQ9_C"/>
</dbReference>
<evidence type="ECO:0000256" key="6">
    <source>
        <dbReference type="ARBA" id="ARBA00023121"/>
    </source>
</evidence>
<dbReference type="GO" id="GO:0008289">
    <property type="term" value="F:lipid binding"/>
    <property type="evidence" value="ECO:0007669"/>
    <property type="project" value="UniProtKB-UniRule"/>
</dbReference>
<comment type="function">
    <text evidence="8">Membrane-associated protein that warps the membrane surface to access and bind aromatic isoprenes with high specificity, including ubiquinone (CoQ) isoprene intermediates and presents them directly to Coq7, therefore facilitating the Coq7-mediated hydroxylase step. Participates in the biosynthesis of coenzyme Q, also named ubiquinone, an essential lipid-soluble electron transporter for aerobic cellular respiration.</text>
</comment>
<reference evidence="12" key="1">
    <citation type="submission" date="2015-07" db="EMBL/GenBank/DDBJ databases">
        <title>MeaNS - Measles Nucleotide Surveillance Program.</title>
        <authorList>
            <person name="Tran T."/>
            <person name="Druce J."/>
        </authorList>
    </citation>
    <scope>NUCLEOTIDE SEQUENCE</scope>
    <source>
        <strain evidence="12">UCB-OBI-ISO-001</strain>
        <tissue evidence="12">Gonad</tissue>
    </source>
</reference>
<evidence type="ECO:0000256" key="3">
    <source>
        <dbReference type="ARBA" id="ARBA00010766"/>
    </source>
</evidence>
<accession>A0A0L8FTC7</accession>
<comment type="subcellular location">
    <subcellularLocation>
        <location evidence="1 8">Mitochondrion</location>
    </subcellularLocation>
</comment>
<dbReference type="InterPro" id="IPR048674">
    <property type="entry name" value="COQ9_HTH"/>
</dbReference>
<feature type="compositionally biased region" description="Basic and acidic residues" evidence="9">
    <location>
        <begin position="67"/>
        <end position="77"/>
    </location>
</feature>
<dbReference type="UniPathway" id="UPA00232"/>
<name>A0A0L8FTC7_OCTBM</name>
<evidence type="ECO:0000256" key="9">
    <source>
        <dbReference type="SAM" id="MobiDB-lite"/>
    </source>
</evidence>
<dbReference type="FunFam" id="1.10.357.10:FF:000004">
    <property type="entry name" value="Ubiquinone biosynthesis protein COQ9, mitochondrial"/>
    <property type="match status" value="1"/>
</dbReference>
<evidence type="ECO:0000256" key="5">
    <source>
        <dbReference type="ARBA" id="ARBA00022946"/>
    </source>
</evidence>
<dbReference type="AlphaFoldDB" id="A0A0L8FTC7"/>
<dbReference type="PANTHER" id="PTHR21427">
    <property type="entry name" value="UBIQUINONE BIOSYNTHESIS PROTEIN COQ9, MITOCHONDRIAL"/>
    <property type="match status" value="1"/>
</dbReference>
<feature type="region of interest" description="Disordered" evidence="9">
    <location>
        <begin position="45"/>
        <end position="77"/>
    </location>
</feature>
<protein>
    <recommendedName>
        <fullName evidence="8">Ubiquinone biosynthesis protein</fullName>
    </recommendedName>
</protein>
<evidence type="ECO:0000256" key="7">
    <source>
        <dbReference type="ARBA" id="ARBA00023128"/>
    </source>
</evidence>
<keyword evidence="4 8" id="KW-0831">Ubiquinone biosynthesis</keyword>
<dbReference type="Gene3D" id="1.10.357.10">
    <property type="entry name" value="Tetracycline Repressor, domain 2"/>
    <property type="match status" value="1"/>
</dbReference>
<evidence type="ECO:0000256" key="8">
    <source>
        <dbReference type="RuleBase" id="RU366063"/>
    </source>
</evidence>
<comment type="similarity">
    <text evidence="3 8">Belongs to the COQ9 family.</text>
</comment>
<dbReference type="GO" id="GO:0006744">
    <property type="term" value="P:ubiquinone biosynthetic process"/>
    <property type="evidence" value="ECO:0007669"/>
    <property type="project" value="UniProtKB-UniRule"/>
</dbReference>
<gene>
    <name evidence="12" type="ORF">OCBIM_22008548mg</name>
</gene>
<keyword evidence="5" id="KW-0809">Transit peptide</keyword>
<dbReference type="GO" id="GO:0005743">
    <property type="term" value="C:mitochondrial inner membrane"/>
    <property type="evidence" value="ECO:0007669"/>
    <property type="project" value="TreeGrafter"/>
</dbReference>
<dbReference type="PANTHER" id="PTHR21427:SF19">
    <property type="entry name" value="UBIQUINONE BIOSYNTHESIS PROTEIN COQ9, MITOCHONDRIAL"/>
    <property type="match status" value="1"/>
</dbReference>
<feature type="compositionally biased region" description="Polar residues" evidence="9">
    <location>
        <begin position="56"/>
        <end position="66"/>
    </location>
</feature>
<feature type="domain" description="COQ9 C-terminal" evidence="10">
    <location>
        <begin position="193"/>
        <end position="261"/>
    </location>
</feature>